<organism evidence="2 3">
    <name type="scientific">Ambrosia artemisiifolia</name>
    <name type="common">Common ragweed</name>
    <dbReference type="NCBI Taxonomy" id="4212"/>
    <lineage>
        <taxon>Eukaryota</taxon>
        <taxon>Viridiplantae</taxon>
        <taxon>Streptophyta</taxon>
        <taxon>Embryophyta</taxon>
        <taxon>Tracheophyta</taxon>
        <taxon>Spermatophyta</taxon>
        <taxon>Magnoliopsida</taxon>
        <taxon>eudicotyledons</taxon>
        <taxon>Gunneridae</taxon>
        <taxon>Pentapetalae</taxon>
        <taxon>asterids</taxon>
        <taxon>campanulids</taxon>
        <taxon>Asterales</taxon>
        <taxon>Asteraceae</taxon>
        <taxon>Asteroideae</taxon>
        <taxon>Heliantheae alliance</taxon>
        <taxon>Heliantheae</taxon>
        <taxon>Ambrosia</taxon>
    </lineage>
</organism>
<feature type="region of interest" description="Disordered" evidence="1">
    <location>
        <begin position="357"/>
        <end position="408"/>
    </location>
</feature>
<dbReference type="AlphaFoldDB" id="A0AAD5G385"/>
<dbReference type="EMBL" id="JAMZMK010011411">
    <property type="protein sequence ID" value="KAI7727209.1"/>
    <property type="molecule type" value="Genomic_DNA"/>
</dbReference>
<evidence type="ECO:0000313" key="3">
    <source>
        <dbReference type="Proteomes" id="UP001206925"/>
    </source>
</evidence>
<dbReference type="Proteomes" id="UP001206925">
    <property type="component" value="Unassembled WGS sequence"/>
</dbReference>
<keyword evidence="3" id="KW-1185">Reference proteome</keyword>
<feature type="compositionally biased region" description="Polar residues" evidence="1">
    <location>
        <begin position="369"/>
        <end position="380"/>
    </location>
</feature>
<name>A0AAD5G385_AMBAR</name>
<accession>A0AAD5G385</accession>
<dbReference type="PANTHER" id="PTHR38371">
    <property type="entry name" value="RHO GTPASE-ACTIVATING PROTEIN"/>
    <property type="match status" value="1"/>
</dbReference>
<feature type="compositionally biased region" description="Basic and acidic residues" evidence="1">
    <location>
        <begin position="381"/>
        <end position="396"/>
    </location>
</feature>
<evidence type="ECO:0000313" key="2">
    <source>
        <dbReference type="EMBL" id="KAI7727209.1"/>
    </source>
</evidence>
<proteinExistence type="predicted"/>
<comment type="caution">
    <text evidence="2">The sequence shown here is derived from an EMBL/GenBank/DDBJ whole genome shotgun (WGS) entry which is preliminary data.</text>
</comment>
<gene>
    <name evidence="2" type="ORF">M8C21_033508</name>
</gene>
<protein>
    <submittedName>
        <fullName evidence="2">Uncharacterized protein</fullName>
    </submittedName>
</protein>
<dbReference type="PANTHER" id="PTHR38371:SF1">
    <property type="entry name" value="RHO GTPASE-ACTIVATING PROTEIN"/>
    <property type="match status" value="1"/>
</dbReference>
<sequence length="457" mass="51212">MADLEPPSFSLGLDFDLPDSKPYINTTSKKDKAPSVSNHSSVAETIIVDEDDDFETLNVINSDCGYQDSLPKLKRLRRGSAVKDTVSSGFGKEKVDMQSSVVIDDDDDEIEDFYWPDDNRIDEHLSTQHHSVYKSSKFSLNGPGILTKQSGNRKQNASNAPESVITSCNKPPCTKLSASPIRRFQLIDSDSDFDDPYISEVAINKTYNGSESCLNRSQHDLLQRVRLNEQRKSNKSIKTPTKEDLWGDFQPMKSFRIPTPALDEVCEEYFSSINDKRTSQSNIGKNNRNIHATNNVIDLGDPLPPAHQYFFHNDPRVQDLVRTRLPNFFPINTENKGSSQPSTSNIDYMGQFSCVETSSRKNSNKSKTQEISQSSANPKLNTEKRVPKDAGKRRVQADGQSASAGVGHWFTNQDGKRVYVSKNGQELTGRAAYILYKKESGARFKSKKANKTSTNKK</sequence>
<reference evidence="2" key="1">
    <citation type="submission" date="2022-06" db="EMBL/GenBank/DDBJ databases">
        <title>Uncovering the hologenomic basis of an extraordinary plant invasion.</title>
        <authorList>
            <person name="Bieker V.C."/>
            <person name="Martin M.D."/>
            <person name="Gilbert T."/>
            <person name="Hodgins K."/>
            <person name="Battlay P."/>
            <person name="Petersen B."/>
            <person name="Wilson J."/>
        </authorList>
    </citation>
    <scope>NUCLEOTIDE SEQUENCE</scope>
    <source>
        <strain evidence="2">AA19_3_7</strain>
        <tissue evidence="2">Leaf</tissue>
    </source>
</reference>
<evidence type="ECO:0000256" key="1">
    <source>
        <dbReference type="SAM" id="MobiDB-lite"/>
    </source>
</evidence>